<feature type="region of interest" description="Disordered" evidence="1">
    <location>
        <begin position="1"/>
        <end position="58"/>
    </location>
</feature>
<name>A0A919AAL8_9ACTN</name>
<evidence type="ECO:0000256" key="1">
    <source>
        <dbReference type="SAM" id="MobiDB-lite"/>
    </source>
</evidence>
<protein>
    <submittedName>
        <fullName evidence="2">Uncharacterized protein</fullName>
    </submittedName>
</protein>
<comment type="caution">
    <text evidence="2">The sequence shown here is derived from an EMBL/GenBank/DDBJ whole genome shotgun (WGS) entry which is preliminary data.</text>
</comment>
<accession>A0A919AAL8</accession>
<dbReference type="Proteomes" id="UP000641386">
    <property type="component" value="Unassembled WGS sequence"/>
</dbReference>
<dbReference type="EMBL" id="BNBC01000034">
    <property type="protein sequence ID" value="GHE95898.1"/>
    <property type="molecule type" value="Genomic_DNA"/>
</dbReference>
<proteinExistence type="predicted"/>
<keyword evidence="3" id="KW-1185">Reference proteome</keyword>
<evidence type="ECO:0000313" key="3">
    <source>
        <dbReference type="Proteomes" id="UP000641386"/>
    </source>
</evidence>
<dbReference type="RefSeq" id="WP_189905272.1">
    <property type="nucleotide sequence ID" value="NZ_BNBC01000034.1"/>
</dbReference>
<reference evidence="2" key="2">
    <citation type="submission" date="2020-09" db="EMBL/GenBank/DDBJ databases">
        <authorList>
            <person name="Sun Q."/>
            <person name="Ohkuma M."/>
        </authorList>
    </citation>
    <scope>NUCLEOTIDE SEQUENCE</scope>
    <source>
        <strain evidence="2">JCM 3302</strain>
    </source>
</reference>
<organism evidence="2 3">
    <name type="scientific">Streptomyces spiralis</name>
    <dbReference type="NCBI Taxonomy" id="66376"/>
    <lineage>
        <taxon>Bacteria</taxon>
        <taxon>Bacillati</taxon>
        <taxon>Actinomycetota</taxon>
        <taxon>Actinomycetes</taxon>
        <taxon>Kitasatosporales</taxon>
        <taxon>Streptomycetaceae</taxon>
        <taxon>Streptomyces</taxon>
    </lineage>
</organism>
<gene>
    <name evidence="2" type="ORF">GCM10014715_60280</name>
</gene>
<sequence length="58" mass="6387">MADMTVNQGEVMADIGNRMEPDRRSARLLGDVRTTTPYDGPCDGPYDDAEVTEVQVQV</sequence>
<dbReference type="AlphaFoldDB" id="A0A919AAL8"/>
<reference evidence="2" key="1">
    <citation type="journal article" date="2014" name="Int. J. Syst. Evol. Microbiol.">
        <title>Complete genome sequence of Corynebacterium casei LMG S-19264T (=DSM 44701T), isolated from a smear-ripened cheese.</title>
        <authorList>
            <consortium name="US DOE Joint Genome Institute (JGI-PGF)"/>
            <person name="Walter F."/>
            <person name="Albersmeier A."/>
            <person name="Kalinowski J."/>
            <person name="Ruckert C."/>
        </authorList>
    </citation>
    <scope>NUCLEOTIDE SEQUENCE</scope>
    <source>
        <strain evidence="2">JCM 3302</strain>
    </source>
</reference>
<evidence type="ECO:0000313" key="2">
    <source>
        <dbReference type="EMBL" id="GHE95898.1"/>
    </source>
</evidence>